<keyword evidence="3" id="KW-1185">Reference proteome</keyword>
<reference evidence="2" key="1">
    <citation type="journal article" date="2021" name="bioRxiv">
        <title>Whole Genome Assembly and Annotation of Northern Wild Rice, Zizania palustris L., Supports a Whole Genome Duplication in the Zizania Genus.</title>
        <authorList>
            <person name="Haas M."/>
            <person name="Kono T."/>
            <person name="Macchietto M."/>
            <person name="Millas R."/>
            <person name="McGilp L."/>
            <person name="Shao M."/>
            <person name="Duquette J."/>
            <person name="Hirsch C.N."/>
            <person name="Kimball J."/>
        </authorList>
    </citation>
    <scope>NUCLEOTIDE SEQUENCE</scope>
    <source>
        <tissue evidence="2">Fresh leaf tissue</tissue>
    </source>
</reference>
<sequence>MAKPMRVCDARRRSARATSSPLRPRRSPPASSAATWREQMSVYAGAAALEMVPRAAGLLRMQGLIGGKWVADTMARPSREAPTTVIYFRVSPVPKDGKKQTLLFKLESRVHRSERLHSQGQQLVTKKTDGRISGYCEIGYCCKKIFLKKNSSAFIKAVQSLQVGNGLEESTSQGPLINEASVQMVEKFIMMLLQREQTSCLVVKGTALG</sequence>
<feature type="compositionally biased region" description="Basic and acidic residues" evidence="1">
    <location>
        <begin position="1"/>
        <end position="12"/>
    </location>
</feature>
<gene>
    <name evidence="2" type="ORF">GUJ93_ZPchr0002g26051</name>
</gene>
<reference evidence="2" key="2">
    <citation type="submission" date="2021-02" db="EMBL/GenBank/DDBJ databases">
        <authorList>
            <person name="Kimball J.A."/>
            <person name="Haas M.W."/>
            <person name="Macchietto M."/>
            <person name="Kono T."/>
            <person name="Duquette J."/>
            <person name="Shao M."/>
        </authorList>
    </citation>
    <scope>NUCLEOTIDE SEQUENCE</scope>
    <source>
        <tissue evidence="2">Fresh leaf tissue</tissue>
    </source>
</reference>
<feature type="compositionally biased region" description="Low complexity" evidence="1">
    <location>
        <begin position="16"/>
        <end position="33"/>
    </location>
</feature>
<organism evidence="2 3">
    <name type="scientific">Zizania palustris</name>
    <name type="common">Northern wild rice</name>
    <dbReference type="NCBI Taxonomy" id="103762"/>
    <lineage>
        <taxon>Eukaryota</taxon>
        <taxon>Viridiplantae</taxon>
        <taxon>Streptophyta</taxon>
        <taxon>Embryophyta</taxon>
        <taxon>Tracheophyta</taxon>
        <taxon>Spermatophyta</taxon>
        <taxon>Magnoliopsida</taxon>
        <taxon>Liliopsida</taxon>
        <taxon>Poales</taxon>
        <taxon>Poaceae</taxon>
        <taxon>BOP clade</taxon>
        <taxon>Oryzoideae</taxon>
        <taxon>Oryzeae</taxon>
        <taxon>Zizaniinae</taxon>
        <taxon>Zizania</taxon>
    </lineage>
</organism>
<dbReference type="EMBL" id="JAAALK010000287">
    <property type="protein sequence ID" value="KAG8058227.1"/>
    <property type="molecule type" value="Genomic_DNA"/>
</dbReference>
<comment type="caution">
    <text evidence="2">The sequence shown here is derived from an EMBL/GenBank/DDBJ whole genome shotgun (WGS) entry which is preliminary data.</text>
</comment>
<dbReference type="Proteomes" id="UP000729402">
    <property type="component" value="Unassembled WGS sequence"/>
</dbReference>
<accession>A0A8J5RWV3</accession>
<name>A0A8J5RWV3_ZIZPA</name>
<dbReference type="AlphaFoldDB" id="A0A8J5RWV3"/>
<evidence type="ECO:0000313" key="2">
    <source>
        <dbReference type="EMBL" id="KAG8058227.1"/>
    </source>
</evidence>
<evidence type="ECO:0000313" key="3">
    <source>
        <dbReference type="Proteomes" id="UP000729402"/>
    </source>
</evidence>
<proteinExistence type="predicted"/>
<evidence type="ECO:0000256" key="1">
    <source>
        <dbReference type="SAM" id="MobiDB-lite"/>
    </source>
</evidence>
<feature type="region of interest" description="Disordered" evidence="1">
    <location>
        <begin position="1"/>
        <end position="33"/>
    </location>
</feature>
<protein>
    <submittedName>
        <fullName evidence="2">Uncharacterized protein</fullName>
    </submittedName>
</protein>